<sequence>MSVRRFSFILFAALIVLFLASSASNIWMLTKSNRSLENMNNERDVMLFVIDPIYHSRTFRVRAREIVLHAQRGNDKNFLAALEGANQGLQKASAAEENLIKANHFPGEDDYLSAYKTSWEHYLNDGLKPLLAAAQAKDYARFDDLASDVVPKLDRAFEIDLNKLLAFRNAYADKRTKQVHADFYSGVNTAIVFAIVFVLIIIGVLIIISRRLLTPLHRAQKECERIASGDLSNPITVNGNDEISDMLRALEKMRGSLMGIIRKVKHSSDSVSHSAGSIESGNVDLSSRTEQQAASLGETAASLEQITSTVKTTSDNSNQATRLAEQMREAAIDSDATMQQAVSTMRDIEASSVKVSEIISVIESIAFQTNILALNAAVEAARAGEQGRGFAVVASEVRNLAQRCGTAAKEIAALLEKSAQEVATGGEHVAHAGESLKQIMNTINGVTTLMREIATATNEQSVGIEQINQAIAQIDTVTQQNASLVQESSSEARVLSGESGALSDAVAVFKFA</sequence>
<evidence type="ECO:0000313" key="15">
    <source>
        <dbReference type="EMBL" id="WZW00027.1"/>
    </source>
</evidence>
<feature type="domain" description="Methyl-accepting transducer" evidence="13">
    <location>
        <begin position="267"/>
        <end position="496"/>
    </location>
</feature>
<keyword evidence="6 12" id="KW-1133">Transmembrane helix</keyword>
<feature type="transmembrane region" description="Helical" evidence="12">
    <location>
        <begin position="183"/>
        <end position="208"/>
    </location>
</feature>
<dbReference type="PROSITE" id="PS50885">
    <property type="entry name" value="HAMP"/>
    <property type="match status" value="1"/>
</dbReference>
<reference evidence="15 16" key="1">
    <citation type="submission" date="2024-04" db="EMBL/GenBank/DDBJ databases">
        <title>Kosakonia calanthae sp. nov., a halophilic bacterium isolated from leaves of Calanthe tiplacata.</title>
        <authorList>
            <person name="Wu P."/>
        </authorList>
    </citation>
    <scope>NUCLEOTIDE SEQUENCE [LARGE SCALE GENOMIC DNA]</scope>
    <source>
        <strain evidence="15 16">BYX6</strain>
    </source>
</reference>
<evidence type="ECO:0000256" key="12">
    <source>
        <dbReference type="SAM" id="Phobius"/>
    </source>
</evidence>
<keyword evidence="3" id="KW-0488">Methylation</keyword>
<dbReference type="RefSeq" id="WP_342324819.1">
    <property type="nucleotide sequence ID" value="NZ_CP151800.1"/>
</dbReference>
<dbReference type="SUPFAM" id="SSF58104">
    <property type="entry name" value="Methyl-accepting chemotaxis protein (MCP) signaling domain"/>
    <property type="match status" value="1"/>
</dbReference>
<dbReference type="InterPro" id="IPR003122">
    <property type="entry name" value="Tar_rcpt_lig-bd"/>
</dbReference>
<evidence type="ECO:0000256" key="6">
    <source>
        <dbReference type="ARBA" id="ARBA00022989"/>
    </source>
</evidence>
<keyword evidence="8 10" id="KW-0807">Transducer</keyword>
<proteinExistence type="inferred from homology"/>
<dbReference type="PROSITE" id="PS50111">
    <property type="entry name" value="CHEMOTAXIS_TRANSDUC_2"/>
    <property type="match status" value="1"/>
</dbReference>
<dbReference type="SUPFAM" id="SSF47170">
    <property type="entry name" value="Aspartate receptor, ligand-binding domain"/>
    <property type="match status" value="1"/>
</dbReference>
<dbReference type="Pfam" id="PF02203">
    <property type="entry name" value="TarH"/>
    <property type="match status" value="1"/>
</dbReference>
<dbReference type="InterPro" id="IPR035440">
    <property type="entry name" value="4HB_MCP_dom_sf"/>
</dbReference>
<dbReference type="CDD" id="cd06225">
    <property type="entry name" value="HAMP"/>
    <property type="match status" value="1"/>
</dbReference>
<evidence type="ECO:0000256" key="11">
    <source>
        <dbReference type="SAM" id="MobiDB-lite"/>
    </source>
</evidence>
<evidence type="ECO:0000256" key="9">
    <source>
        <dbReference type="ARBA" id="ARBA00029447"/>
    </source>
</evidence>
<dbReference type="InterPro" id="IPR003660">
    <property type="entry name" value="HAMP_dom"/>
</dbReference>
<evidence type="ECO:0000256" key="7">
    <source>
        <dbReference type="ARBA" id="ARBA00023136"/>
    </source>
</evidence>
<feature type="compositionally biased region" description="Polar residues" evidence="11">
    <location>
        <begin position="275"/>
        <end position="291"/>
    </location>
</feature>
<keyword evidence="4" id="KW-0145">Chemotaxis</keyword>
<comment type="subcellular location">
    <subcellularLocation>
        <location evidence="1">Cell membrane</location>
        <topology evidence="1">Multi-pass membrane protein</topology>
    </subcellularLocation>
</comment>
<evidence type="ECO:0000256" key="1">
    <source>
        <dbReference type="ARBA" id="ARBA00004651"/>
    </source>
</evidence>
<evidence type="ECO:0000259" key="13">
    <source>
        <dbReference type="PROSITE" id="PS50111"/>
    </source>
</evidence>
<dbReference type="EMBL" id="CP151800">
    <property type="protein sequence ID" value="WZW00027.1"/>
    <property type="molecule type" value="Genomic_DNA"/>
</dbReference>
<evidence type="ECO:0000313" key="16">
    <source>
        <dbReference type="Proteomes" id="UP001466893"/>
    </source>
</evidence>
<evidence type="ECO:0000256" key="3">
    <source>
        <dbReference type="ARBA" id="ARBA00022481"/>
    </source>
</evidence>
<gene>
    <name evidence="15" type="ORF">AAEY27_09165</name>
</gene>
<evidence type="ECO:0000256" key="2">
    <source>
        <dbReference type="ARBA" id="ARBA00022475"/>
    </source>
</evidence>
<evidence type="ECO:0000256" key="4">
    <source>
        <dbReference type="ARBA" id="ARBA00022500"/>
    </source>
</evidence>
<dbReference type="Pfam" id="PF00672">
    <property type="entry name" value="HAMP"/>
    <property type="match status" value="1"/>
</dbReference>
<evidence type="ECO:0000256" key="10">
    <source>
        <dbReference type="PROSITE-ProRule" id="PRU00284"/>
    </source>
</evidence>
<dbReference type="SMART" id="SM00304">
    <property type="entry name" value="HAMP"/>
    <property type="match status" value="1"/>
</dbReference>
<name>A0ABZ3BFR7_9ENTR</name>
<evidence type="ECO:0000259" key="14">
    <source>
        <dbReference type="PROSITE" id="PS50885"/>
    </source>
</evidence>
<feature type="domain" description="HAMP" evidence="14">
    <location>
        <begin position="210"/>
        <end position="262"/>
    </location>
</feature>
<dbReference type="PANTHER" id="PTHR43531:SF5">
    <property type="entry name" value="METHYL-ACCEPTING CHEMOTAXIS PROTEIN III"/>
    <property type="match status" value="1"/>
</dbReference>
<feature type="region of interest" description="Disordered" evidence="11">
    <location>
        <begin position="271"/>
        <end position="291"/>
    </location>
</feature>
<protein>
    <submittedName>
        <fullName evidence="15">Methyl-accepting chemotaxis protein</fullName>
    </submittedName>
</protein>
<dbReference type="Proteomes" id="UP001466893">
    <property type="component" value="Chromosome"/>
</dbReference>
<keyword evidence="5 12" id="KW-0812">Transmembrane</keyword>
<dbReference type="Gene3D" id="1.10.287.950">
    <property type="entry name" value="Methyl-accepting chemotaxis protein"/>
    <property type="match status" value="1"/>
</dbReference>
<organism evidence="15 16">
    <name type="scientific">Kosakonia calanthes</name>
    <dbReference type="NCBI Taxonomy" id="3139408"/>
    <lineage>
        <taxon>Bacteria</taxon>
        <taxon>Pseudomonadati</taxon>
        <taxon>Pseudomonadota</taxon>
        <taxon>Gammaproteobacteria</taxon>
        <taxon>Enterobacterales</taxon>
        <taxon>Enterobacteriaceae</taxon>
        <taxon>Kosakonia</taxon>
    </lineage>
</organism>
<keyword evidence="7 12" id="KW-0472">Membrane</keyword>
<dbReference type="SMART" id="SM00283">
    <property type="entry name" value="MA"/>
    <property type="match status" value="1"/>
</dbReference>
<keyword evidence="16" id="KW-1185">Reference proteome</keyword>
<dbReference type="CDD" id="cd11386">
    <property type="entry name" value="MCP_signal"/>
    <property type="match status" value="1"/>
</dbReference>
<dbReference type="InterPro" id="IPR051310">
    <property type="entry name" value="MCP_chemotaxis"/>
</dbReference>
<dbReference type="InterPro" id="IPR004089">
    <property type="entry name" value="MCPsignal_dom"/>
</dbReference>
<dbReference type="PANTHER" id="PTHR43531">
    <property type="entry name" value="PROTEIN ICFG"/>
    <property type="match status" value="1"/>
</dbReference>
<comment type="similarity">
    <text evidence="9">Belongs to the methyl-accepting chemotaxis (MCP) protein family.</text>
</comment>
<evidence type="ECO:0000256" key="5">
    <source>
        <dbReference type="ARBA" id="ARBA00022692"/>
    </source>
</evidence>
<accession>A0ABZ3BFR7</accession>
<dbReference type="Pfam" id="PF00015">
    <property type="entry name" value="MCPsignal"/>
    <property type="match status" value="1"/>
</dbReference>
<evidence type="ECO:0000256" key="8">
    <source>
        <dbReference type="ARBA" id="ARBA00023224"/>
    </source>
</evidence>
<keyword evidence="2" id="KW-1003">Cell membrane</keyword>